<organism evidence="1 2">
    <name type="scientific">Morus notabilis</name>
    <dbReference type="NCBI Taxonomy" id="981085"/>
    <lineage>
        <taxon>Eukaryota</taxon>
        <taxon>Viridiplantae</taxon>
        <taxon>Streptophyta</taxon>
        <taxon>Embryophyta</taxon>
        <taxon>Tracheophyta</taxon>
        <taxon>Spermatophyta</taxon>
        <taxon>Magnoliopsida</taxon>
        <taxon>eudicotyledons</taxon>
        <taxon>Gunneridae</taxon>
        <taxon>Pentapetalae</taxon>
        <taxon>rosids</taxon>
        <taxon>fabids</taxon>
        <taxon>Rosales</taxon>
        <taxon>Moraceae</taxon>
        <taxon>Moreae</taxon>
        <taxon>Morus</taxon>
    </lineage>
</organism>
<dbReference type="PANTHER" id="PTHR35510">
    <property type="entry name" value="DBH-LIKE MONOOXYGENASE"/>
    <property type="match status" value="1"/>
</dbReference>
<dbReference type="eggNOG" id="ENOG502S071">
    <property type="taxonomic scope" value="Eukaryota"/>
</dbReference>
<gene>
    <name evidence="1" type="ORF">L484_008232</name>
</gene>
<evidence type="ECO:0000313" key="2">
    <source>
        <dbReference type="Proteomes" id="UP000030645"/>
    </source>
</evidence>
<dbReference type="PANTHER" id="PTHR35510:SF1">
    <property type="entry name" value="DBH-LIKE MONOOXYGENASE"/>
    <property type="match status" value="1"/>
</dbReference>
<evidence type="ECO:0000313" key="1">
    <source>
        <dbReference type="EMBL" id="EXC12838.1"/>
    </source>
</evidence>
<dbReference type="OrthoDB" id="1937743at2759"/>
<protein>
    <submittedName>
        <fullName evidence="1">Uncharacterized protein</fullName>
    </submittedName>
</protein>
<dbReference type="EMBL" id="KE345724">
    <property type="protein sequence ID" value="EXC12838.1"/>
    <property type="molecule type" value="Genomic_DNA"/>
</dbReference>
<dbReference type="STRING" id="981085.W9S665"/>
<dbReference type="KEGG" id="mnt:21391605"/>
<dbReference type="AlphaFoldDB" id="W9S665"/>
<accession>W9S665</accession>
<keyword evidence="2" id="KW-1185">Reference proteome</keyword>
<name>W9S665_9ROSA</name>
<reference evidence="2" key="1">
    <citation type="submission" date="2013-01" db="EMBL/GenBank/DDBJ databases">
        <title>Draft Genome Sequence of a Mulberry Tree, Morus notabilis C.K. Schneid.</title>
        <authorList>
            <person name="He N."/>
            <person name="Zhao S."/>
        </authorList>
    </citation>
    <scope>NUCLEOTIDE SEQUENCE</scope>
</reference>
<dbReference type="Proteomes" id="UP000030645">
    <property type="component" value="Unassembled WGS sequence"/>
</dbReference>
<proteinExistence type="predicted"/>
<sequence>MVGFMGMGMRGNKMMKRKDPDLDLDDLHNDFSDFSLSSPARKIRRLDVELPPIMEEEDESPEFSCSAAPAFMEESELDTVNDKAIVLFKPLNSPFFNSSSSNLSVSVDSDLISGFKDQFIRATTQQQQKRATIGIDEDKAVSSSNKECLAVVPWAPPPHLITPPTTSGIEIPTTEPSELAMEADDTMEIEDTMAIEDTHENTSQFGQSSDGYGGIASMGAAGEGLPQWQQQHCMVPQPPHNTSTPITWFQ</sequence>